<comment type="caution">
    <text evidence="1">The sequence shown here is derived from an EMBL/GenBank/DDBJ whole genome shotgun (WGS) entry which is preliminary data.</text>
</comment>
<dbReference type="EMBL" id="BKCP01004539">
    <property type="protein sequence ID" value="GER32040.1"/>
    <property type="molecule type" value="Genomic_DNA"/>
</dbReference>
<accession>A0A5A7PGX3</accession>
<organism evidence="1 2">
    <name type="scientific">Striga asiatica</name>
    <name type="common">Asiatic witchweed</name>
    <name type="synonym">Buchnera asiatica</name>
    <dbReference type="NCBI Taxonomy" id="4170"/>
    <lineage>
        <taxon>Eukaryota</taxon>
        <taxon>Viridiplantae</taxon>
        <taxon>Streptophyta</taxon>
        <taxon>Embryophyta</taxon>
        <taxon>Tracheophyta</taxon>
        <taxon>Spermatophyta</taxon>
        <taxon>Magnoliopsida</taxon>
        <taxon>eudicotyledons</taxon>
        <taxon>Gunneridae</taxon>
        <taxon>Pentapetalae</taxon>
        <taxon>asterids</taxon>
        <taxon>lamiids</taxon>
        <taxon>Lamiales</taxon>
        <taxon>Orobanchaceae</taxon>
        <taxon>Buchnereae</taxon>
        <taxon>Striga</taxon>
    </lineage>
</organism>
<reference evidence="2" key="1">
    <citation type="journal article" date="2019" name="Curr. Biol.">
        <title>Genome Sequence of Striga asiatica Provides Insight into the Evolution of Plant Parasitism.</title>
        <authorList>
            <person name="Yoshida S."/>
            <person name="Kim S."/>
            <person name="Wafula E.K."/>
            <person name="Tanskanen J."/>
            <person name="Kim Y.M."/>
            <person name="Honaas L."/>
            <person name="Yang Z."/>
            <person name="Spallek T."/>
            <person name="Conn C.E."/>
            <person name="Ichihashi Y."/>
            <person name="Cheong K."/>
            <person name="Cui S."/>
            <person name="Der J.P."/>
            <person name="Gundlach H."/>
            <person name="Jiao Y."/>
            <person name="Hori C."/>
            <person name="Ishida J.K."/>
            <person name="Kasahara H."/>
            <person name="Kiba T."/>
            <person name="Kim M.S."/>
            <person name="Koo N."/>
            <person name="Laohavisit A."/>
            <person name="Lee Y.H."/>
            <person name="Lumba S."/>
            <person name="McCourt P."/>
            <person name="Mortimer J.C."/>
            <person name="Mutuku J.M."/>
            <person name="Nomura T."/>
            <person name="Sasaki-Sekimoto Y."/>
            <person name="Seto Y."/>
            <person name="Wang Y."/>
            <person name="Wakatake T."/>
            <person name="Sakakibara H."/>
            <person name="Demura T."/>
            <person name="Yamaguchi S."/>
            <person name="Yoneyama K."/>
            <person name="Manabe R.I."/>
            <person name="Nelson D.C."/>
            <person name="Schulman A.H."/>
            <person name="Timko M.P."/>
            <person name="dePamphilis C.W."/>
            <person name="Choi D."/>
            <person name="Shirasu K."/>
        </authorList>
    </citation>
    <scope>NUCLEOTIDE SEQUENCE [LARGE SCALE GENOMIC DNA]</scope>
    <source>
        <strain evidence="2">cv. UVA1</strain>
    </source>
</reference>
<dbReference type="AlphaFoldDB" id="A0A5A7PGX3"/>
<feature type="non-terminal residue" evidence="1">
    <location>
        <position position="170"/>
    </location>
</feature>
<dbReference type="Proteomes" id="UP000325081">
    <property type="component" value="Unassembled WGS sequence"/>
</dbReference>
<sequence>MFQIRKKKALRVFAGGGQLALAALGGGDPRALDVGGAGEAAALAACPAAHVDAVLLGLLPDPSSAPPTRNPNPPDPDGLALAGASAAADDEIGSRAAIARSPCCRSPRFWTGIGCSLVLVDLARAGFCRLERKNQTFRVKLKNGELGFGSREREEEGCGNYWTGADRAER</sequence>
<proteinExistence type="predicted"/>
<evidence type="ECO:0000313" key="1">
    <source>
        <dbReference type="EMBL" id="GER32040.1"/>
    </source>
</evidence>
<protein>
    <submittedName>
        <fullName evidence="1">Phosphoglucosamine mutase</fullName>
    </submittedName>
</protein>
<evidence type="ECO:0000313" key="2">
    <source>
        <dbReference type="Proteomes" id="UP000325081"/>
    </source>
</evidence>
<keyword evidence="2" id="KW-1185">Reference proteome</keyword>
<name>A0A5A7PGX3_STRAF</name>
<gene>
    <name evidence="1" type="ORF">STAS_08085</name>
</gene>